<reference evidence="4" key="1">
    <citation type="submission" date="2025-08" db="UniProtKB">
        <authorList>
            <consortium name="RefSeq"/>
        </authorList>
    </citation>
    <scope>IDENTIFICATION</scope>
    <source>
        <tissue evidence="4">Whole sample</tissue>
    </source>
</reference>
<protein>
    <submittedName>
        <fullName evidence="4">Early endosome antigen 1-like isoform X1</fullName>
    </submittedName>
</protein>
<evidence type="ECO:0000256" key="2">
    <source>
        <dbReference type="SAM" id="MobiDB-lite"/>
    </source>
</evidence>
<feature type="coiled-coil region" evidence="1">
    <location>
        <begin position="237"/>
        <end position="345"/>
    </location>
</feature>
<dbReference type="AlphaFoldDB" id="A0A8B8DZ58"/>
<dbReference type="RefSeq" id="XP_022333245.1">
    <property type="nucleotide sequence ID" value="XM_022477537.1"/>
</dbReference>
<evidence type="ECO:0000256" key="1">
    <source>
        <dbReference type="SAM" id="Coils"/>
    </source>
</evidence>
<dbReference type="InterPro" id="IPR038834">
    <property type="entry name" value="CCDC175"/>
</dbReference>
<feature type="compositionally biased region" description="Basic and acidic residues" evidence="2">
    <location>
        <begin position="412"/>
        <end position="429"/>
    </location>
</feature>
<name>A0A8B8DZ58_CRAVI</name>
<dbReference type="PANTHER" id="PTHR35347">
    <property type="entry name" value="COILED-COIL DOMAIN-CONTAINING PROTEIN 175"/>
    <property type="match status" value="1"/>
</dbReference>
<organism evidence="3 4">
    <name type="scientific">Crassostrea virginica</name>
    <name type="common">Eastern oyster</name>
    <dbReference type="NCBI Taxonomy" id="6565"/>
    <lineage>
        <taxon>Eukaryota</taxon>
        <taxon>Metazoa</taxon>
        <taxon>Spiralia</taxon>
        <taxon>Lophotrochozoa</taxon>
        <taxon>Mollusca</taxon>
        <taxon>Bivalvia</taxon>
        <taxon>Autobranchia</taxon>
        <taxon>Pteriomorphia</taxon>
        <taxon>Ostreida</taxon>
        <taxon>Ostreoidea</taxon>
        <taxon>Ostreidae</taxon>
        <taxon>Crassostrea</taxon>
    </lineage>
</organism>
<feature type="compositionally biased region" description="Basic and acidic residues" evidence="2">
    <location>
        <begin position="488"/>
        <end position="497"/>
    </location>
</feature>
<feature type="region of interest" description="Disordered" evidence="2">
    <location>
        <begin position="412"/>
        <end position="497"/>
    </location>
</feature>
<dbReference type="PANTHER" id="PTHR35347:SF1">
    <property type="entry name" value="COILED-COIL DOMAIN-CONTAINING PROTEIN 175"/>
    <property type="match status" value="1"/>
</dbReference>
<feature type="region of interest" description="Disordered" evidence="2">
    <location>
        <begin position="797"/>
        <end position="878"/>
    </location>
</feature>
<keyword evidence="3" id="KW-1185">Reference proteome</keyword>
<dbReference type="KEGG" id="cvn:111130456"/>
<feature type="coiled-coil region" evidence="1">
    <location>
        <begin position="686"/>
        <end position="730"/>
    </location>
</feature>
<evidence type="ECO:0000313" key="3">
    <source>
        <dbReference type="Proteomes" id="UP000694844"/>
    </source>
</evidence>
<feature type="compositionally biased region" description="Polar residues" evidence="2">
    <location>
        <begin position="826"/>
        <end position="836"/>
    </location>
</feature>
<dbReference type="Proteomes" id="UP000694844">
    <property type="component" value="Chromosome 4"/>
</dbReference>
<feature type="coiled-coil region" evidence="1">
    <location>
        <begin position="510"/>
        <end position="639"/>
    </location>
</feature>
<feature type="compositionally biased region" description="Low complexity" evidence="2">
    <location>
        <begin position="468"/>
        <end position="478"/>
    </location>
</feature>
<accession>A0A8B8DZ58</accession>
<gene>
    <name evidence="4" type="primary">LOC111130456</name>
</gene>
<proteinExistence type="predicted"/>
<keyword evidence="1" id="KW-0175">Coiled coil</keyword>
<evidence type="ECO:0000313" key="4">
    <source>
        <dbReference type="RefSeq" id="XP_022333245.1"/>
    </source>
</evidence>
<sequence>MSAQVDNTGVKHAVERLLELADRMRQIDFGFNDKDVNSIDRIIEAIHELDAARRKMHDRLETETIHASILRHKLQFLPAQIREEIKAAVLSARQLNASAQNEMQEKLEAIQRSMTDLADHQHELDKENAKLHPERELIRQKHEEIISQLNERMAEKANMQIILNETRDKVRQTNQSIVDLEDGILQLKEDLIQERTEARQEKKKLKRAVTDTSDMTKEQKQINVDKKKELDVIHEKMMESEGKLEALRKSLRRYETSKAKLEGQERQLNAQLSKQLKLNEELRRKGTAIINEDMKLQKEFEDNEKQLLKRLKRLETETAKENAKNAELEGRKLELRIDLEEKQRVREDDAIRVKECDDELQAEKKALALKAEEMGRMQSENVEMSDQIESLAESHQAVLAQLNKQIEGFREQLSKERKDSETRISEESSRASSNMSRPTESDTQSLIEFNPRPPSQRHNLFKAKAPKSANSDASSELSDSSDQEGMEVQERKNSVQKDVEDYKLETQRFLNEMNQKIREGKAAHMELTNEGTKLQKELKEEEEAIKELDTNLKKAQSRYTVMYEKMQGKVDKTEKEINTMETQIEEKKQLIEERTPIFEDLEKVFEERTNAYNAMKRNIAMMRQKKSALEENIRKTKEEKQKMEIPKKQVKEDLKRKREETMYQLKRQGDDRQKLEHDIFVAGCKLRTIMEENQKLEDGCQKLSEEIIELRRQMNEDSDLKQKLDEELEEVKAGLTKSWQTDQELNELFTAKDQVVVEGFSELLHQTEEREVRINKITKRLNEELMYLSKFLENLATRRPLHTPPPSRKSGSRASSRRTDDGRASRISQSALQSKLQDLDNPSAAPSRMSTRPPTRADSKMAKTVTIVDEPNVKESDF</sequence>
<dbReference type="OrthoDB" id="10031759at2759"/>
<dbReference type="GeneID" id="111130456"/>
<feature type="coiled-coil region" evidence="1">
    <location>
        <begin position="82"/>
        <end position="159"/>
    </location>
</feature>